<dbReference type="PROSITE" id="PS51186">
    <property type="entry name" value="GNAT"/>
    <property type="match status" value="1"/>
</dbReference>
<protein>
    <submittedName>
        <fullName evidence="2">GNAT family protein</fullName>
        <ecNumber evidence="2">2.-.-.-</ecNumber>
    </submittedName>
</protein>
<dbReference type="EMBL" id="JAUKPO010000016">
    <property type="protein sequence ID" value="MDO1449084.1"/>
    <property type="molecule type" value="Genomic_DNA"/>
</dbReference>
<sequence>MHPVFLHPPTLQNNRSLLKPLGEEDFEGLVSIGLEPSLWQISSNKVDTREDLLRYLQTAIAQRKAGQSVPFTIIDKQTNSIAGCTRYGNIAFEHRKLEIGWTWLGVDYQKTGLNRACKYELLNYAFTVLDMQRVELKTDVLNTNSRQAMLKMGATEEGILRKHLITESGRSRDSVYYSILDSEWPAIKQRVFAQYASNSTADL</sequence>
<evidence type="ECO:0000313" key="2">
    <source>
        <dbReference type="EMBL" id="MDO1449084.1"/>
    </source>
</evidence>
<dbReference type="GO" id="GO:0016740">
    <property type="term" value="F:transferase activity"/>
    <property type="evidence" value="ECO:0007669"/>
    <property type="project" value="UniProtKB-KW"/>
</dbReference>
<accession>A0ABT8RAF4</accession>
<dbReference type="EC" id="2.-.-.-" evidence="2"/>
<dbReference type="InterPro" id="IPR000182">
    <property type="entry name" value="GNAT_dom"/>
</dbReference>
<evidence type="ECO:0000259" key="1">
    <source>
        <dbReference type="PROSITE" id="PS51186"/>
    </source>
</evidence>
<dbReference type="PANTHER" id="PTHR43610:SF1">
    <property type="entry name" value="N-ACETYLTRANSFERASE DOMAIN-CONTAINING PROTEIN"/>
    <property type="match status" value="1"/>
</dbReference>
<dbReference type="PANTHER" id="PTHR43610">
    <property type="entry name" value="BLL6696 PROTEIN"/>
    <property type="match status" value="1"/>
</dbReference>
<dbReference type="InterPro" id="IPR016181">
    <property type="entry name" value="Acyl_CoA_acyltransferase"/>
</dbReference>
<evidence type="ECO:0000313" key="3">
    <source>
        <dbReference type="Proteomes" id="UP001168528"/>
    </source>
</evidence>
<keyword evidence="2" id="KW-0808">Transferase</keyword>
<dbReference type="Gene3D" id="3.40.630.30">
    <property type="match status" value="1"/>
</dbReference>
<gene>
    <name evidence="2" type="ORF">Q0590_22600</name>
</gene>
<dbReference type="Pfam" id="PF13302">
    <property type="entry name" value="Acetyltransf_3"/>
    <property type="match status" value="1"/>
</dbReference>
<organism evidence="2 3">
    <name type="scientific">Rhodocytophaga aerolata</name>
    <dbReference type="NCBI Taxonomy" id="455078"/>
    <lineage>
        <taxon>Bacteria</taxon>
        <taxon>Pseudomonadati</taxon>
        <taxon>Bacteroidota</taxon>
        <taxon>Cytophagia</taxon>
        <taxon>Cytophagales</taxon>
        <taxon>Rhodocytophagaceae</taxon>
        <taxon>Rhodocytophaga</taxon>
    </lineage>
</organism>
<keyword evidence="3" id="KW-1185">Reference proteome</keyword>
<name>A0ABT8RAF4_9BACT</name>
<proteinExistence type="predicted"/>
<dbReference type="RefSeq" id="WP_302039886.1">
    <property type="nucleotide sequence ID" value="NZ_JAUKPO010000016.1"/>
</dbReference>
<comment type="caution">
    <text evidence="2">The sequence shown here is derived from an EMBL/GenBank/DDBJ whole genome shotgun (WGS) entry which is preliminary data.</text>
</comment>
<reference evidence="2" key="1">
    <citation type="submission" date="2023-07" db="EMBL/GenBank/DDBJ databases">
        <title>The genome sequence of Rhodocytophaga aerolata KACC 12507.</title>
        <authorList>
            <person name="Zhang X."/>
        </authorList>
    </citation>
    <scope>NUCLEOTIDE SEQUENCE</scope>
    <source>
        <strain evidence="2">KACC 12507</strain>
    </source>
</reference>
<dbReference type="SUPFAM" id="SSF55729">
    <property type="entry name" value="Acyl-CoA N-acyltransferases (Nat)"/>
    <property type="match status" value="1"/>
</dbReference>
<feature type="domain" description="N-acetyltransferase" evidence="1">
    <location>
        <begin position="16"/>
        <end position="182"/>
    </location>
</feature>
<dbReference type="Proteomes" id="UP001168528">
    <property type="component" value="Unassembled WGS sequence"/>
</dbReference>